<reference evidence="7" key="1">
    <citation type="submission" date="2016-10" db="EMBL/GenBank/DDBJ databases">
        <authorList>
            <person name="Varghese N."/>
            <person name="Submissions S."/>
        </authorList>
    </citation>
    <scope>NUCLEOTIDE SEQUENCE [LARGE SCALE GENOMIC DNA]</scope>
    <source>
        <strain evidence="7">DSM 23413</strain>
    </source>
</reference>
<protein>
    <submittedName>
        <fullName evidence="6">Hypoxia induced protein conserved region</fullName>
    </submittedName>
</protein>
<evidence type="ECO:0000256" key="1">
    <source>
        <dbReference type="ARBA" id="ARBA00022692"/>
    </source>
</evidence>
<organism evidence="6 7">
    <name type="scientific">Jhaorihella thermophila</name>
    <dbReference type="NCBI Taxonomy" id="488547"/>
    <lineage>
        <taxon>Bacteria</taxon>
        <taxon>Pseudomonadati</taxon>
        <taxon>Pseudomonadota</taxon>
        <taxon>Alphaproteobacteria</taxon>
        <taxon>Rhodobacterales</taxon>
        <taxon>Paracoccaceae</taxon>
        <taxon>Jhaorihella</taxon>
    </lineage>
</organism>
<feature type="transmembrane region" description="Helical" evidence="4">
    <location>
        <begin position="42"/>
        <end position="62"/>
    </location>
</feature>
<evidence type="ECO:0000313" key="7">
    <source>
        <dbReference type="Proteomes" id="UP000236742"/>
    </source>
</evidence>
<dbReference type="OrthoDB" id="7284889at2"/>
<evidence type="ECO:0000256" key="4">
    <source>
        <dbReference type="SAM" id="Phobius"/>
    </source>
</evidence>
<dbReference type="AlphaFoldDB" id="A0A1H5V8Q2"/>
<name>A0A1H5V8Q2_9RHOB</name>
<keyword evidence="7" id="KW-1185">Reference proteome</keyword>
<evidence type="ECO:0000256" key="2">
    <source>
        <dbReference type="ARBA" id="ARBA00022989"/>
    </source>
</evidence>
<dbReference type="InterPro" id="IPR007667">
    <property type="entry name" value="Hypoxia_induced_domain"/>
</dbReference>
<evidence type="ECO:0000313" key="6">
    <source>
        <dbReference type="EMBL" id="SEF83141.1"/>
    </source>
</evidence>
<keyword evidence="2 4" id="KW-1133">Transmembrane helix</keyword>
<evidence type="ECO:0000256" key="3">
    <source>
        <dbReference type="ARBA" id="ARBA00023136"/>
    </source>
</evidence>
<gene>
    <name evidence="6" type="ORF">SAMN05421751_105199</name>
</gene>
<feature type="domain" description="HIG1" evidence="5">
    <location>
        <begin position="1"/>
        <end position="66"/>
    </location>
</feature>
<dbReference type="RefSeq" id="WP_104007645.1">
    <property type="nucleotide sequence ID" value="NZ_FNVD01000005.1"/>
</dbReference>
<dbReference type="NCBIfam" id="NF033233">
    <property type="entry name" value="twin_helix"/>
    <property type="match status" value="1"/>
</dbReference>
<dbReference type="PROSITE" id="PS51503">
    <property type="entry name" value="HIG1"/>
    <property type="match status" value="1"/>
</dbReference>
<sequence>MGEPLFILILLAMLAVVVVLAIGIGGFGAGGKFNAKYANLMMRLRILFQAIAVALIVLFVYLKTKG</sequence>
<dbReference type="EMBL" id="FNVD01000005">
    <property type="protein sequence ID" value="SEF83141.1"/>
    <property type="molecule type" value="Genomic_DNA"/>
</dbReference>
<dbReference type="Proteomes" id="UP000236742">
    <property type="component" value="Unassembled WGS sequence"/>
</dbReference>
<evidence type="ECO:0000259" key="5">
    <source>
        <dbReference type="PROSITE" id="PS51503"/>
    </source>
</evidence>
<feature type="transmembrane region" description="Helical" evidence="4">
    <location>
        <begin position="6"/>
        <end position="30"/>
    </location>
</feature>
<accession>A0A1H5V8Q2</accession>
<proteinExistence type="predicted"/>
<keyword evidence="1 4" id="KW-0812">Transmembrane</keyword>
<keyword evidence="3 4" id="KW-0472">Membrane</keyword>
<dbReference type="Pfam" id="PF04588">
    <property type="entry name" value="HIG_1_N"/>
    <property type="match status" value="1"/>
</dbReference>